<sequence length="700" mass="76022">MVSSPDSPSPPQTPPRPPLSSPTQRNATPLPPLPPSLRPTNNRSRPAMAAFKSPVLGTSSSTSSSSSLVSSHIHKSSQFHHKLGGSRQCGGGGGGQHPAAAAATSSSSSSSSSSNTSLQQRQCLRISGVCSALPHTAGMLLGSSHGPKERSAVGAAAAALGGNAGGVSTTNHHHRHLLFPSQQESAIQQQQMSTAPSSMGNAPRRRRKQKSMQDISTLRAAVDTTTTTPTFTLADTSTELPSTSSSTAVQNNSDYDSVPVECNGIPGRFRVRDSSVRCLCIDCRGAMRYTASRWEAHCGRGNSRKWRMTVRVTETTPPKPIGVWLSDNKLDDVCRSAGPGRPKGYPAWNRGEPMSSSHRDAIASKLREKWKDTEFRQSVIQALQGNPAWNKDVPMSRSHREAVSAAHKKRANALRVFKQVQATLVSKSLDAYDDGELSDEVATSAAVAIAGSLPDPVHANVLEESTSDLSSKQFAYTIIEKSQPCLPYQPSDKAVETTQKALQKGKWNKKDRAVVTREVRSVLRAYRDMHEELKPWTTQFETRYRRKPTMTDVEMAGMPWLVEKFRRYVTLRSQLFEHGARGELSSEQSMGKLNANKSARAAERPKDNADSAVKNMFNDVDGGPGTHAVLRALEYQEVKGSMERCEDGDLCQDVFKSMSSNPVSYSSASSPSNDSASRRVHNAMQRAAEYKRKVNHNAST</sequence>
<feature type="region of interest" description="Disordered" evidence="1">
    <location>
        <begin position="229"/>
        <end position="253"/>
    </location>
</feature>
<feature type="compositionally biased region" description="Basic residues" evidence="1">
    <location>
        <begin position="72"/>
        <end position="84"/>
    </location>
</feature>
<evidence type="ECO:0000313" key="2">
    <source>
        <dbReference type="EMBL" id="GHP11826.1"/>
    </source>
</evidence>
<feature type="compositionally biased region" description="Gly residues" evidence="1">
    <location>
        <begin position="87"/>
        <end position="96"/>
    </location>
</feature>
<feature type="compositionally biased region" description="Low complexity" evidence="1">
    <location>
        <begin position="99"/>
        <end position="117"/>
    </location>
</feature>
<name>A0A830HWK8_9CHLO</name>
<dbReference type="EMBL" id="BNJQ01000036">
    <property type="protein sequence ID" value="GHP11826.1"/>
    <property type="molecule type" value="Genomic_DNA"/>
</dbReference>
<feature type="compositionally biased region" description="Low complexity" evidence="1">
    <location>
        <begin position="52"/>
        <end position="71"/>
    </location>
</feature>
<proteinExistence type="predicted"/>
<dbReference type="Gene3D" id="3.10.390.10">
    <property type="entry name" value="SAND domain-like"/>
    <property type="match status" value="1"/>
</dbReference>
<accession>A0A830HWK8</accession>
<feature type="compositionally biased region" description="Low complexity" evidence="1">
    <location>
        <begin position="660"/>
        <end position="675"/>
    </location>
</feature>
<feature type="compositionally biased region" description="Low complexity" evidence="1">
    <location>
        <begin position="229"/>
        <end position="247"/>
    </location>
</feature>
<feature type="region of interest" description="Disordered" evidence="1">
    <location>
        <begin position="660"/>
        <end position="684"/>
    </location>
</feature>
<dbReference type="InterPro" id="IPR010919">
    <property type="entry name" value="SAND-like_dom_sf"/>
</dbReference>
<evidence type="ECO:0000313" key="3">
    <source>
        <dbReference type="Proteomes" id="UP000660262"/>
    </source>
</evidence>
<gene>
    <name evidence="2" type="ORF">PPROV_001055300</name>
</gene>
<evidence type="ECO:0000256" key="1">
    <source>
        <dbReference type="SAM" id="MobiDB-lite"/>
    </source>
</evidence>
<reference evidence="2" key="1">
    <citation type="submission" date="2020-10" db="EMBL/GenBank/DDBJ databases">
        <title>Unveiling of a novel bifunctional photoreceptor, Dualchrome1, isolated from a cosmopolitan green alga.</title>
        <authorList>
            <person name="Suzuki S."/>
            <person name="Kawachi M."/>
        </authorList>
    </citation>
    <scope>NUCLEOTIDE SEQUENCE</scope>
    <source>
        <strain evidence="2">NIES 2893</strain>
    </source>
</reference>
<dbReference type="Proteomes" id="UP000660262">
    <property type="component" value="Unassembled WGS sequence"/>
</dbReference>
<dbReference type="AlphaFoldDB" id="A0A830HWK8"/>
<comment type="caution">
    <text evidence="2">The sequence shown here is derived from an EMBL/GenBank/DDBJ whole genome shotgun (WGS) entry which is preliminary data.</text>
</comment>
<organism evidence="2 3">
    <name type="scientific">Pycnococcus provasolii</name>
    <dbReference type="NCBI Taxonomy" id="41880"/>
    <lineage>
        <taxon>Eukaryota</taxon>
        <taxon>Viridiplantae</taxon>
        <taxon>Chlorophyta</taxon>
        <taxon>Pseudoscourfieldiophyceae</taxon>
        <taxon>Pseudoscourfieldiales</taxon>
        <taxon>Pycnococcaceae</taxon>
        <taxon>Pycnococcus</taxon>
    </lineage>
</organism>
<feature type="region of interest" description="Disordered" evidence="1">
    <location>
        <begin position="1"/>
        <end position="119"/>
    </location>
</feature>
<protein>
    <submittedName>
        <fullName evidence="2">Uncharacterized protein</fullName>
    </submittedName>
</protein>
<keyword evidence="3" id="KW-1185">Reference proteome</keyword>
<dbReference type="SUPFAM" id="SSF63763">
    <property type="entry name" value="SAND domain-like"/>
    <property type="match status" value="1"/>
</dbReference>
<feature type="region of interest" description="Disordered" evidence="1">
    <location>
        <begin position="191"/>
        <end position="214"/>
    </location>
</feature>
<feature type="compositionally biased region" description="Pro residues" evidence="1">
    <location>
        <begin position="7"/>
        <end position="20"/>
    </location>
</feature>
<dbReference type="OrthoDB" id="4535at2759"/>